<name>A0A9J6A3N2_SOLCO</name>
<keyword evidence="3" id="KW-1185">Reference proteome</keyword>
<evidence type="ECO:0000313" key="2">
    <source>
        <dbReference type="EMBL" id="KAG5619230.1"/>
    </source>
</evidence>
<proteinExistence type="predicted"/>
<dbReference type="InterPro" id="IPR053772">
    <property type="entry name" value="At1g61320/At1g61330-like"/>
</dbReference>
<feature type="domain" description="At1g61320/AtMIF1 LRR" evidence="1">
    <location>
        <begin position="247"/>
        <end position="346"/>
    </location>
</feature>
<dbReference type="Gene3D" id="3.80.10.10">
    <property type="entry name" value="Ribonuclease Inhibitor"/>
    <property type="match status" value="1"/>
</dbReference>
<dbReference type="InterPro" id="IPR032675">
    <property type="entry name" value="LRR_dom_sf"/>
</dbReference>
<dbReference type="Proteomes" id="UP000824120">
    <property type="component" value="Chromosome 3"/>
</dbReference>
<accession>A0A9J6A3N2</accession>
<evidence type="ECO:0000313" key="3">
    <source>
        <dbReference type="Proteomes" id="UP000824120"/>
    </source>
</evidence>
<reference evidence="2 3" key="1">
    <citation type="submission" date="2020-09" db="EMBL/GenBank/DDBJ databases">
        <title>De no assembly of potato wild relative species, Solanum commersonii.</title>
        <authorList>
            <person name="Cho K."/>
        </authorList>
    </citation>
    <scope>NUCLEOTIDE SEQUENCE [LARGE SCALE GENOMIC DNA]</scope>
    <source>
        <strain evidence="2">LZ3.2</strain>
        <tissue evidence="2">Leaf</tissue>
    </source>
</reference>
<organism evidence="2 3">
    <name type="scientific">Solanum commersonii</name>
    <name type="common">Commerson's wild potato</name>
    <name type="synonym">Commerson's nightshade</name>
    <dbReference type="NCBI Taxonomy" id="4109"/>
    <lineage>
        <taxon>Eukaryota</taxon>
        <taxon>Viridiplantae</taxon>
        <taxon>Streptophyta</taxon>
        <taxon>Embryophyta</taxon>
        <taxon>Tracheophyta</taxon>
        <taxon>Spermatophyta</taxon>
        <taxon>Magnoliopsida</taxon>
        <taxon>eudicotyledons</taxon>
        <taxon>Gunneridae</taxon>
        <taxon>Pentapetalae</taxon>
        <taxon>asterids</taxon>
        <taxon>lamiids</taxon>
        <taxon>Solanales</taxon>
        <taxon>Solanaceae</taxon>
        <taxon>Solanoideae</taxon>
        <taxon>Solaneae</taxon>
        <taxon>Solanum</taxon>
    </lineage>
</organism>
<evidence type="ECO:0000259" key="1">
    <source>
        <dbReference type="Pfam" id="PF23622"/>
    </source>
</evidence>
<sequence>MAEIIDRISELPAHIIYDILRKVGKNHNLREEAQTCILSKRWSSIWRWRPDVIISKYNHNGLKNNLENFVKSVDDSLLPYAEHNLRIETLCLCGLVQYPGLTSHIDRWLNLAIKHNVTSLKIYSNSMKNLKYYSIPDALHAAKMLTELSLHRCNLEVEDSTNKLQQLINTCRLIRNLSIDDCKGIHNLCVAGLVNLEELELLNCEGLENVEIQAANLRVFAFKGAPLSKYQKTREVQPLPCTINILDGYKTLQILKLEAATLTDQEFEYILSKFSALEVLELTRCYEIKKIKIVSHKLKRFTLCYWRNLEQVDLLTPNLREFDFKSGKMCMPFSTMVTSNLKQANIFFYKRGSYVDPDIVYGNVNTSWYNNLQDFVQKLDYSKGLVLVILCRQYESILIYEDPSEIIIPPTREIELCITNPLMYLENFAYHLIESDPKIISVVPCTESKMVQVFHETIMRYRKKQNKELLNEVINHKGKDAVEDDGTTPFYSWLKSTPLIERITNFMF</sequence>
<dbReference type="InterPro" id="IPR055357">
    <property type="entry name" value="LRR_At1g61320_AtMIF1"/>
</dbReference>
<protein>
    <recommendedName>
        <fullName evidence="1">At1g61320/AtMIF1 LRR domain-containing protein</fullName>
    </recommendedName>
</protein>
<dbReference type="OrthoDB" id="1271833at2759"/>
<comment type="caution">
    <text evidence="2">The sequence shown here is derived from an EMBL/GenBank/DDBJ whole genome shotgun (WGS) entry which is preliminary data.</text>
</comment>
<gene>
    <name evidence="2" type="ORF">H5410_019054</name>
</gene>
<dbReference type="SUPFAM" id="SSF52047">
    <property type="entry name" value="RNI-like"/>
    <property type="match status" value="1"/>
</dbReference>
<dbReference type="EMBL" id="JACXVP010000003">
    <property type="protein sequence ID" value="KAG5619230.1"/>
    <property type="molecule type" value="Genomic_DNA"/>
</dbReference>
<dbReference type="Pfam" id="PF23622">
    <property type="entry name" value="LRR_At1g61320_AtMIF1"/>
    <property type="match status" value="2"/>
</dbReference>
<feature type="domain" description="At1g61320/AtMIF1 LRR" evidence="1">
    <location>
        <begin position="142"/>
        <end position="227"/>
    </location>
</feature>
<dbReference type="AlphaFoldDB" id="A0A9J6A3N2"/>
<dbReference type="PANTHER" id="PTHR34145">
    <property type="entry name" value="OS02G0105600 PROTEIN"/>
    <property type="match status" value="1"/>
</dbReference>